<comment type="caution">
    <text evidence="1">The sequence shown here is derived from an EMBL/GenBank/DDBJ whole genome shotgun (WGS) entry which is preliminary data.</text>
</comment>
<dbReference type="PROSITE" id="PS51257">
    <property type="entry name" value="PROKAR_LIPOPROTEIN"/>
    <property type="match status" value="1"/>
</dbReference>
<accession>A0ABR9AG41</accession>
<dbReference type="Proteomes" id="UP000647133">
    <property type="component" value="Unassembled WGS sequence"/>
</dbReference>
<sequence length="97" mass="11477">MKRLLMIIGFGLILGGCASFQKSTQYEIGMEESDFLKRHNDAVISKLEDGQKTYRVVRDDRFYILVTFENSRLVKLEEKELPTYWHQKKEPDESEMQ</sequence>
<evidence type="ECO:0000313" key="2">
    <source>
        <dbReference type="Proteomes" id="UP000647133"/>
    </source>
</evidence>
<evidence type="ECO:0008006" key="3">
    <source>
        <dbReference type="Google" id="ProtNLM"/>
    </source>
</evidence>
<dbReference type="RefSeq" id="WP_192007324.1">
    <property type="nucleotide sequence ID" value="NZ_JACYTQ010000001.1"/>
</dbReference>
<evidence type="ECO:0000313" key="1">
    <source>
        <dbReference type="EMBL" id="MBD8487434.1"/>
    </source>
</evidence>
<protein>
    <recommendedName>
        <fullName evidence="3">Cystatin-like fold lipoprotein</fullName>
    </recommendedName>
</protein>
<gene>
    <name evidence="1" type="ORF">IFO69_01615</name>
</gene>
<keyword evidence="2" id="KW-1185">Reference proteome</keyword>
<name>A0ABR9AG41_9BACT</name>
<dbReference type="EMBL" id="JACYTQ010000001">
    <property type="protein sequence ID" value="MBD8487434.1"/>
    <property type="molecule type" value="Genomic_DNA"/>
</dbReference>
<proteinExistence type="predicted"/>
<reference evidence="1 2" key="1">
    <citation type="submission" date="2020-09" db="EMBL/GenBank/DDBJ databases">
        <title>Echinicola sp. CAU 1574 isolated from sand of Sido Beach.</title>
        <authorList>
            <person name="Kim W."/>
        </authorList>
    </citation>
    <scope>NUCLEOTIDE SEQUENCE [LARGE SCALE GENOMIC DNA]</scope>
    <source>
        <strain evidence="1 2">CAU 1574</strain>
    </source>
</reference>
<organism evidence="1 2">
    <name type="scientific">Echinicola arenosa</name>
    <dbReference type="NCBI Taxonomy" id="2774144"/>
    <lineage>
        <taxon>Bacteria</taxon>
        <taxon>Pseudomonadati</taxon>
        <taxon>Bacteroidota</taxon>
        <taxon>Cytophagia</taxon>
        <taxon>Cytophagales</taxon>
        <taxon>Cyclobacteriaceae</taxon>
        <taxon>Echinicola</taxon>
    </lineage>
</organism>